<proteinExistence type="predicted"/>
<organism evidence="4 5">
    <name type="scientific">Nezara viridula</name>
    <name type="common">Southern green stink bug</name>
    <name type="synonym">Cimex viridulus</name>
    <dbReference type="NCBI Taxonomy" id="85310"/>
    <lineage>
        <taxon>Eukaryota</taxon>
        <taxon>Metazoa</taxon>
        <taxon>Ecdysozoa</taxon>
        <taxon>Arthropoda</taxon>
        <taxon>Hexapoda</taxon>
        <taxon>Insecta</taxon>
        <taxon>Pterygota</taxon>
        <taxon>Neoptera</taxon>
        <taxon>Paraneoptera</taxon>
        <taxon>Hemiptera</taxon>
        <taxon>Heteroptera</taxon>
        <taxon>Panheteroptera</taxon>
        <taxon>Pentatomomorpha</taxon>
        <taxon>Pentatomoidea</taxon>
        <taxon>Pentatomidae</taxon>
        <taxon>Pentatominae</taxon>
        <taxon>Nezara</taxon>
    </lineage>
</organism>
<evidence type="ECO:0000256" key="2">
    <source>
        <dbReference type="ARBA" id="ARBA00022801"/>
    </source>
</evidence>
<evidence type="ECO:0000256" key="1">
    <source>
        <dbReference type="ARBA" id="ARBA00022723"/>
    </source>
</evidence>
<protein>
    <recommendedName>
        <fullName evidence="3">Nudix hydrolase domain-containing protein</fullName>
    </recommendedName>
</protein>
<dbReference type="Gene3D" id="3.90.79.10">
    <property type="entry name" value="Nucleoside Triphosphate Pyrophosphohydrolase"/>
    <property type="match status" value="1"/>
</dbReference>
<dbReference type="GO" id="GO:0071543">
    <property type="term" value="P:diphosphoinositol polyphosphate metabolic process"/>
    <property type="evidence" value="ECO:0007669"/>
    <property type="project" value="TreeGrafter"/>
</dbReference>
<dbReference type="EMBL" id="OV725080">
    <property type="protein sequence ID" value="CAH1399189.1"/>
    <property type="molecule type" value="Genomic_DNA"/>
</dbReference>
<keyword evidence="1" id="KW-0479">Metal-binding</keyword>
<dbReference type="GO" id="GO:0034432">
    <property type="term" value="F:bis(5'-adenosyl)-pentaphosphatase activity"/>
    <property type="evidence" value="ECO:0007669"/>
    <property type="project" value="TreeGrafter"/>
</dbReference>
<dbReference type="PANTHER" id="PTHR12629">
    <property type="entry name" value="DIPHOSPHOINOSITOL POLYPHOSPHATE PHOSPHOHYDROLASE"/>
    <property type="match status" value="1"/>
</dbReference>
<feature type="domain" description="Nudix hydrolase" evidence="3">
    <location>
        <begin position="71"/>
        <end position="127"/>
    </location>
</feature>
<evidence type="ECO:0000313" key="5">
    <source>
        <dbReference type="Proteomes" id="UP001152798"/>
    </source>
</evidence>
<dbReference type="InterPro" id="IPR000086">
    <property type="entry name" value="NUDIX_hydrolase_dom"/>
</dbReference>
<keyword evidence="2" id="KW-0378">Hydrolase</keyword>
<dbReference type="Proteomes" id="UP001152798">
    <property type="component" value="Chromosome 4"/>
</dbReference>
<name>A0A9P0MNI0_NEZVI</name>
<dbReference type="InterPro" id="IPR015797">
    <property type="entry name" value="NUDIX_hydrolase-like_dom_sf"/>
</dbReference>
<dbReference type="GO" id="GO:1901907">
    <property type="term" value="P:diadenosine pentaphosphate catabolic process"/>
    <property type="evidence" value="ECO:0007669"/>
    <property type="project" value="TreeGrafter"/>
</dbReference>
<dbReference type="GO" id="GO:0005634">
    <property type="term" value="C:nucleus"/>
    <property type="evidence" value="ECO:0007669"/>
    <property type="project" value="TreeGrafter"/>
</dbReference>
<dbReference type="GO" id="GO:0034431">
    <property type="term" value="F:bis(5'-adenosyl)-hexaphosphatase activity"/>
    <property type="evidence" value="ECO:0007669"/>
    <property type="project" value="TreeGrafter"/>
</dbReference>
<dbReference type="GO" id="GO:1901911">
    <property type="term" value="P:adenosine 5'-(hexahydrogen pentaphosphate) catabolic process"/>
    <property type="evidence" value="ECO:0007669"/>
    <property type="project" value="TreeGrafter"/>
</dbReference>
<accession>A0A9P0MNI0</accession>
<dbReference type="PANTHER" id="PTHR12629:SF0">
    <property type="entry name" value="DIPHOSPHOINOSITOL-POLYPHOSPHATE DIPHOSPHATASE"/>
    <property type="match status" value="1"/>
</dbReference>
<dbReference type="InterPro" id="IPR020084">
    <property type="entry name" value="NUDIX_hydrolase_CS"/>
</dbReference>
<dbReference type="AlphaFoldDB" id="A0A9P0MNI0"/>
<evidence type="ECO:0000313" key="4">
    <source>
        <dbReference type="EMBL" id="CAH1399189.1"/>
    </source>
</evidence>
<gene>
    <name evidence="4" type="ORF">NEZAVI_LOCUS8687</name>
</gene>
<reference evidence="4" key="1">
    <citation type="submission" date="2022-01" db="EMBL/GenBank/DDBJ databases">
        <authorList>
            <person name="King R."/>
        </authorList>
    </citation>
    <scope>NUCLEOTIDE SEQUENCE</scope>
</reference>
<dbReference type="SUPFAM" id="SSF55811">
    <property type="entry name" value="Nudix"/>
    <property type="match status" value="1"/>
</dbReference>
<dbReference type="GO" id="GO:0008486">
    <property type="term" value="F:diphosphoinositol-polyphosphate diphosphatase activity"/>
    <property type="evidence" value="ECO:0007669"/>
    <property type="project" value="TreeGrafter"/>
</dbReference>
<dbReference type="GO" id="GO:0046872">
    <property type="term" value="F:metal ion binding"/>
    <property type="evidence" value="ECO:0007669"/>
    <property type="project" value="UniProtKB-KW"/>
</dbReference>
<dbReference type="GO" id="GO:1901909">
    <property type="term" value="P:diadenosine hexaphosphate catabolic process"/>
    <property type="evidence" value="ECO:0007669"/>
    <property type="project" value="TreeGrafter"/>
</dbReference>
<dbReference type="Pfam" id="PF00293">
    <property type="entry name" value="NUDIX"/>
    <property type="match status" value="1"/>
</dbReference>
<dbReference type="GO" id="GO:0005737">
    <property type="term" value="C:cytoplasm"/>
    <property type="evidence" value="ECO:0007669"/>
    <property type="project" value="TreeGrafter"/>
</dbReference>
<dbReference type="PROSITE" id="PS00893">
    <property type="entry name" value="NUDIX_BOX"/>
    <property type="match status" value="1"/>
</dbReference>
<dbReference type="OrthoDB" id="2011998at2759"/>
<sequence>MRDVTWERICTSGVPSRAVIGLGHYKMRCTIEEDRADKCAIIGRGCGSGAGRRGPNLRPYRPALPPSSSNNVLLVTSSSRPDHWIVPGGGVEPEEEPSMTAIREVVEEAGVLGKLGRRLGVFEVHQYEVPEPGGRHVTQNTHHNNLINPDYGWITETSESITPLLPRQIFHC</sequence>
<dbReference type="GO" id="GO:0000298">
    <property type="term" value="F:endopolyphosphatase activity"/>
    <property type="evidence" value="ECO:0007669"/>
    <property type="project" value="TreeGrafter"/>
</dbReference>
<evidence type="ECO:0000259" key="3">
    <source>
        <dbReference type="Pfam" id="PF00293"/>
    </source>
</evidence>
<keyword evidence="5" id="KW-1185">Reference proteome</keyword>